<keyword evidence="9" id="KW-1185">Reference proteome</keyword>
<dbReference type="InterPro" id="IPR002359">
    <property type="entry name" value="Ribosomal_uL6_CS2"/>
</dbReference>
<dbReference type="Gene3D" id="3.90.930.12">
    <property type="entry name" value="Ribosomal protein L6, alpha-beta domain"/>
    <property type="match status" value="2"/>
</dbReference>
<dbReference type="Pfam" id="PF00347">
    <property type="entry name" value="Ribosomal_L6"/>
    <property type="match status" value="2"/>
</dbReference>
<dbReference type="AlphaFoldDB" id="A0A9Q0MI34"/>
<keyword evidence="2" id="KW-0689">Ribosomal protein</keyword>
<keyword evidence="3" id="KW-0687">Ribonucleoprotein</keyword>
<dbReference type="GO" id="GO:0019843">
    <property type="term" value="F:rRNA binding"/>
    <property type="evidence" value="ECO:0007669"/>
    <property type="project" value="InterPro"/>
</dbReference>
<evidence type="ECO:0000256" key="4">
    <source>
        <dbReference type="ARBA" id="ARBA00035246"/>
    </source>
</evidence>
<dbReference type="FunFam" id="3.90.930.12:FF:000004">
    <property type="entry name" value="60S ribosomal protein L9"/>
    <property type="match status" value="1"/>
</dbReference>
<sequence length="438" mass="50022">MHNSTSVQKSFMWWIVPIWIVVNYLIKYHRCVNLDAIIDIHRQHLENVTTNVVMPSKVHQSSYSFPPPIVFSDNSDETDSDTINPYSNRTNVSLHSSKKSSAEYKASSTEPDSIEHTFNSNFSNKSKKDEIKPDVKVTIYHHQAIHDPLKKYGNGKLWNYYGNGYGLQYGYNLDGKYAREKGYKFENAHGRDFCKDPNNCKDIDADPKNKNPLQKHIFAVMKKDNLDIGKWFKGKNKTKSVSRGTSSSEQVPITIQASQIVTIPDGIKVTVKNRNVRVEGPRGVLTRKFKQQLNFEMVGKKKLRVQKWFGIRKELATVRTVCSHIENMITGVTKGYLYKMRTVYAHFPINVTTSEKNTVVEIRNFLGEKIIRRVVMSDGVTCVNSAAQKDELILEGNDIEAVSRSAALIHQSTLVKNKDIRKFLDGIYVSEKTHIVTE</sequence>
<accession>A0A9Q0MI34</accession>
<protein>
    <recommendedName>
        <fullName evidence="4">Large ribosomal subunit protein uL6</fullName>
    </recommendedName>
    <alternativeName>
        <fullName evidence="5">60S ribosomal protein L9</fullName>
    </alternativeName>
</protein>
<feature type="region of interest" description="Disordered" evidence="6">
    <location>
        <begin position="74"/>
        <end position="126"/>
    </location>
</feature>
<dbReference type="SUPFAM" id="SSF56053">
    <property type="entry name" value="Ribosomal protein L6"/>
    <property type="match status" value="2"/>
</dbReference>
<evidence type="ECO:0000256" key="6">
    <source>
        <dbReference type="SAM" id="MobiDB-lite"/>
    </source>
</evidence>
<gene>
    <name evidence="8" type="ORF">RDWZM_004083</name>
</gene>
<dbReference type="GO" id="GO:0022625">
    <property type="term" value="C:cytosolic large ribosomal subunit"/>
    <property type="evidence" value="ECO:0007669"/>
    <property type="project" value="TreeGrafter"/>
</dbReference>
<comment type="caution">
    <text evidence="8">The sequence shown here is derived from an EMBL/GenBank/DDBJ whole genome shotgun (WGS) entry which is preliminary data.</text>
</comment>
<proteinExistence type="inferred from homology"/>
<evidence type="ECO:0000256" key="2">
    <source>
        <dbReference type="ARBA" id="ARBA00022980"/>
    </source>
</evidence>
<dbReference type="InterPro" id="IPR020040">
    <property type="entry name" value="Ribosomal_uL6_a/b-dom"/>
</dbReference>
<feature type="domain" description="Large ribosomal subunit protein uL6 alpha-beta" evidence="7">
    <location>
        <begin position="347"/>
        <end position="426"/>
    </location>
</feature>
<evidence type="ECO:0000313" key="9">
    <source>
        <dbReference type="Proteomes" id="UP001142055"/>
    </source>
</evidence>
<dbReference type="EMBL" id="JAPWDV010000001">
    <property type="protein sequence ID" value="KAJ6225538.1"/>
    <property type="molecule type" value="Genomic_DNA"/>
</dbReference>
<organism evidence="8 9">
    <name type="scientific">Blomia tropicalis</name>
    <name type="common">Mite</name>
    <dbReference type="NCBI Taxonomy" id="40697"/>
    <lineage>
        <taxon>Eukaryota</taxon>
        <taxon>Metazoa</taxon>
        <taxon>Ecdysozoa</taxon>
        <taxon>Arthropoda</taxon>
        <taxon>Chelicerata</taxon>
        <taxon>Arachnida</taxon>
        <taxon>Acari</taxon>
        <taxon>Acariformes</taxon>
        <taxon>Sarcoptiformes</taxon>
        <taxon>Astigmata</taxon>
        <taxon>Glycyphagoidea</taxon>
        <taxon>Echimyopodidae</taxon>
        <taxon>Blomia</taxon>
    </lineage>
</organism>
<dbReference type="InterPro" id="IPR000702">
    <property type="entry name" value="Ribosomal_uL6-like"/>
</dbReference>
<evidence type="ECO:0000259" key="7">
    <source>
        <dbReference type="Pfam" id="PF00347"/>
    </source>
</evidence>
<dbReference type="PROSITE" id="PS00700">
    <property type="entry name" value="RIBOSOMAL_L6_2"/>
    <property type="match status" value="1"/>
</dbReference>
<reference evidence="8" key="1">
    <citation type="submission" date="2022-12" db="EMBL/GenBank/DDBJ databases">
        <title>Genome assemblies of Blomia tropicalis.</title>
        <authorList>
            <person name="Cui Y."/>
        </authorList>
    </citation>
    <scope>NUCLEOTIDE SEQUENCE</scope>
    <source>
        <tissue evidence="8">Adult mites</tissue>
    </source>
</reference>
<evidence type="ECO:0000256" key="5">
    <source>
        <dbReference type="ARBA" id="ARBA00035349"/>
    </source>
</evidence>
<dbReference type="PANTHER" id="PTHR11655">
    <property type="entry name" value="60S/50S RIBOSOMAL PROTEIN L6/L9"/>
    <property type="match status" value="1"/>
</dbReference>
<dbReference type="GO" id="GO:0003735">
    <property type="term" value="F:structural constituent of ribosome"/>
    <property type="evidence" value="ECO:0007669"/>
    <property type="project" value="InterPro"/>
</dbReference>
<dbReference type="GO" id="GO:0002181">
    <property type="term" value="P:cytoplasmic translation"/>
    <property type="evidence" value="ECO:0007669"/>
    <property type="project" value="TreeGrafter"/>
</dbReference>
<feature type="domain" description="Large ribosomal subunit protein uL6 alpha-beta" evidence="7">
    <location>
        <begin position="263"/>
        <end position="335"/>
    </location>
</feature>
<dbReference type="Proteomes" id="UP001142055">
    <property type="component" value="Chromosome 1"/>
</dbReference>
<comment type="similarity">
    <text evidence="1">Belongs to the universal ribosomal protein uL6 family.</text>
</comment>
<name>A0A9Q0MI34_BLOTA</name>
<dbReference type="InterPro" id="IPR036789">
    <property type="entry name" value="Ribosomal_uL6-like_a/b-dom_sf"/>
</dbReference>
<evidence type="ECO:0000256" key="3">
    <source>
        <dbReference type="ARBA" id="ARBA00023274"/>
    </source>
</evidence>
<evidence type="ECO:0000313" key="8">
    <source>
        <dbReference type="EMBL" id="KAJ6225538.1"/>
    </source>
</evidence>
<dbReference type="PANTHER" id="PTHR11655:SF16">
    <property type="entry name" value="60S RIBOSOMAL PROTEIN L9"/>
    <property type="match status" value="1"/>
</dbReference>
<feature type="compositionally biased region" description="Polar residues" evidence="6">
    <location>
        <begin position="81"/>
        <end position="95"/>
    </location>
</feature>
<evidence type="ECO:0000256" key="1">
    <source>
        <dbReference type="ARBA" id="ARBA00009356"/>
    </source>
</evidence>
<dbReference type="FunFam" id="3.90.930.12:FF:000003">
    <property type="entry name" value="60S ribosomal protein L9"/>
    <property type="match status" value="1"/>
</dbReference>